<evidence type="ECO:0000313" key="2">
    <source>
        <dbReference type="EMBL" id="MBP2236368.1"/>
    </source>
</evidence>
<comment type="caution">
    <text evidence="2">The sequence shown here is derived from an EMBL/GenBank/DDBJ whole genome shotgun (WGS) entry which is preliminary data.</text>
</comment>
<name>A0ABS4R0F9_9HYPH</name>
<dbReference type="SUPFAM" id="SSF82171">
    <property type="entry name" value="DPP6 N-terminal domain-like"/>
    <property type="match status" value="1"/>
</dbReference>
<gene>
    <name evidence="2" type="ORF">J2Z31_002882</name>
</gene>
<dbReference type="Pfam" id="PF12894">
    <property type="entry name" value="ANAPC4_WD40"/>
    <property type="match status" value="1"/>
</dbReference>
<evidence type="ECO:0000313" key="3">
    <source>
        <dbReference type="Proteomes" id="UP000730739"/>
    </source>
</evidence>
<reference evidence="2 3" key="1">
    <citation type="submission" date="2021-03" db="EMBL/GenBank/DDBJ databases">
        <title>Genomic Encyclopedia of Type Strains, Phase IV (KMG-IV): sequencing the most valuable type-strain genomes for metagenomic binning, comparative biology and taxonomic classification.</title>
        <authorList>
            <person name="Goeker M."/>
        </authorList>
    </citation>
    <scope>NUCLEOTIDE SEQUENCE [LARGE SCALE GENOMIC DNA]</scope>
    <source>
        <strain evidence="2 3">DSM 13372</strain>
    </source>
</reference>
<dbReference type="EMBL" id="JAGILA010000003">
    <property type="protein sequence ID" value="MBP2236368.1"/>
    <property type="molecule type" value="Genomic_DNA"/>
</dbReference>
<proteinExistence type="predicted"/>
<dbReference type="Proteomes" id="UP000730739">
    <property type="component" value="Unassembled WGS sequence"/>
</dbReference>
<feature type="domain" description="Anaphase-promoting complex subunit 4-like WD40" evidence="1">
    <location>
        <begin position="307"/>
        <end position="365"/>
    </location>
</feature>
<dbReference type="InterPro" id="IPR024977">
    <property type="entry name" value="Apc4-like_WD40_dom"/>
</dbReference>
<accession>A0ABS4R0F9</accession>
<organism evidence="2 3">
    <name type="scientific">Sinorhizobium kostiense</name>
    <dbReference type="NCBI Taxonomy" id="76747"/>
    <lineage>
        <taxon>Bacteria</taxon>
        <taxon>Pseudomonadati</taxon>
        <taxon>Pseudomonadota</taxon>
        <taxon>Alphaproteobacteria</taxon>
        <taxon>Hyphomicrobiales</taxon>
        <taxon>Rhizobiaceae</taxon>
        <taxon>Sinorhizobium/Ensifer group</taxon>
        <taxon>Sinorhizobium</taxon>
    </lineage>
</organism>
<sequence length="374" mass="38890">MNQESARNLTMFDLFARSWQRRATVMDLRFNAAGTAVAFAGADGSLAIAPLADAEAPEKRIRVSADFGRATIRPRKAPPPPLIETATLDDRTLPLAAGPADRFIVASGAGELLFVDASGEIESAGIRVGGPVMALDHRAANGITAMSDGVDLFLSHHRSPPVRLEPENCGIAAIALSPDGLHVAAGTANGLLLWETSEATDPQSIHLPARPIAIRWSGDGRWLACPLGRQGIGLVEVATKRTAVLHDFPVPVESSCWSGPSNALIASGAFRIAAWTMEAPPLADSRSGALIAGRSGLVAVDRVAAHPTRNLVAASYASGQIVVARIGGADELVVRHAGEAVTALEWSANGSHLAIGTADGTAAIVTFPPQIFKS</sequence>
<dbReference type="InterPro" id="IPR015943">
    <property type="entry name" value="WD40/YVTN_repeat-like_dom_sf"/>
</dbReference>
<protein>
    <recommendedName>
        <fullName evidence="1">Anaphase-promoting complex subunit 4-like WD40 domain-containing protein</fullName>
    </recommendedName>
</protein>
<dbReference type="RefSeq" id="WP_028002698.1">
    <property type="nucleotide sequence ID" value="NZ_JAGILA010000003.1"/>
</dbReference>
<keyword evidence="3" id="KW-1185">Reference proteome</keyword>
<dbReference type="Gene3D" id="2.130.10.10">
    <property type="entry name" value="YVTN repeat-like/Quinoprotein amine dehydrogenase"/>
    <property type="match status" value="2"/>
</dbReference>
<evidence type="ECO:0000259" key="1">
    <source>
        <dbReference type="Pfam" id="PF12894"/>
    </source>
</evidence>